<gene>
    <name evidence="2" type="ORF">KIN_42830</name>
</gene>
<protein>
    <submittedName>
        <fullName evidence="2">Uncharacterized protein</fullName>
    </submittedName>
</protein>
<keyword evidence="3" id="KW-1185">Reference proteome</keyword>
<evidence type="ECO:0000313" key="2">
    <source>
        <dbReference type="EMBL" id="GFE67209.1"/>
    </source>
</evidence>
<dbReference type="EMBL" id="BLJE01000008">
    <property type="protein sequence ID" value="GFE67209.1"/>
    <property type="molecule type" value="Genomic_DNA"/>
</dbReference>
<feature type="compositionally biased region" description="Basic and acidic residues" evidence="1">
    <location>
        <begin position="79"/>
        <end position="88"/>
    </location>
</feature>
<name>A0A6N6JNN2_9RHOB</name>
<accession>A0A6N6JNN2</accession>
<sequence length="121" mass="12577">MFHECLQLGMLAPDEGRAVAFLSGLGRFAIGILVEAHGLAPFLRGERGMGFFISGPFAALGGGHLCLCFSEDPRVFRRAEQGRAEPDLRPVGGGTQGAGTEKSGGARGQSLWEAPDFSGGG</sequence>
<evidence type="ECO:0000256" key="1">
    <source>
        <dbReference type="SAM" id="MobiDB-lite"/>
    </source>
</evidence>
<feature type="region of interest" description="Disordered" evidence="1">
    <location>
        <begin position="79"/>
        <end position="121"/>
    </location>
</feature>
<dbReference type="Proteomes" id="UP000436822">
    <property type="component" value="Unassembled WGS sequence"/>
</dbReference>
<organism evidence="2 3">
    <name type="scientific">Litoreibacter roseus</name>
    <dbReference type="NCBI Taxonomy" id="2601869"/>
    <lineage>
        <taxon>Bacteria</taxon>
        <taxon>Pseudomonadati</taxon>
        <taxon>Pseudomonadota</taxon>
        <taxon>Alphaproteobacteria</taxon>
        <taxon>Rhodobacterales</taxon>
        <taxon>Roseobacteraceae</taxon>
        <taxon>Litoreibacter</taxon>
    </lineage>
</organism>
<dbReference type="AlphaFoldDB" id="A0A6N6JNN2"/>
<comment type="caution">
    <text evidence="2">The sequence shown here is derived from an EMBL/GenBank/DDBJ whole genome shotgun (WGS) entry which is preliminary data.</text>
</comment>
<evidence type="ECO:0000313" key="3">
    <source>
        <dbReference type="Proteomes" id="UP000436822"/>
    </source>
</evidence>
<proteinExistence type="predicted"/>
<reference evidence="2 3" key="1">
    <citation type="submission" date="2019-12" db="EMBL/GenBank/DDBJ databases">
        <title>Litoreibacter badius sp. nov., a novel bacteriochlorophyll a-containing bacterium in the genus Litoreibacter.</title>
        <authorList>
            <person name="Kanamuro M."/>
            <person name="Takabe Y."/>
            <person name="Mori K."/>
            <person name="Takaichi S."/>
            <person name="Hanada S."/>
        </authorList>
    </citation>
    <scope>NUCLEOTIDE SEQUENCE [LARGE SCALE GENOMIC DNA]</scope>
    <source>
        <strain evidence="2 3">K6</strain>
    </source>
</reference>